<evidence type="ECO:0000256" key="1">
    <source>
        <dbReference type="SAM" id="Phobius"/>
    </source>
</evidence>
<sequence length="526" mass="58104">MNFKRNITGISVLGIIGALSLTAVPMFSNTENSANTVNATSKYGDINSDGYINAVDASIILSYYAYTSTTKGTPMTLEKFIANGSGTTEPTTSEPSNKNVSLKTGGDTFTIAAWNHDEITSLISNWTGIDAQDVIERMYSGADDPITAPSGAKINFVNLNISGASASEKYDELFNNGEDIDVYLTEPYWALKYMDNDELSAPLSSLGITEKDMSGMYPYTLQLAKNSKGEYKAVPYNVCPGAFIYRSDIAEKYLGVDSPEKMQAAIGDWSLFASSAKTISEKSGGKMALADSLAGMWQAYSCGRFDHVTSDNKLELSSDVKAFADMAKELWECGGVTKNHQWSDEWTQAGQKGQCMGYFVPSWAFFYDDSFVYDATNKQSGKWSICTGPQSYYWGGNDLIVNPSTDNGDDARSFILSSAFNSDNMKKYARSNNMPNNSTVNAQLAKDNSYHKISMSEILNGQNYYSVFEQSARSIDIKKYSPYDDKINSDIIEQIKDSYIKRNQTWDDTLTEINDKICEDLPDLKQ</sequence>
<protein>
    <submittedName>
        <fullName evidence="2">ABC-type glycerol-3-phosphate transport system, substrate-binding protein</fullName>
    </submittedName>
</protein>
<accession>A0A1K1PEC7</accession>
<evidence type="ECO:0000313" key="3">
    <source>
        <dbReference type="Proteomes" id="UP000183461"/>
    </source>
</evidence>
<keyword evidence="1" id="KW-0812">Transmembrane</keyword>
<dbReference type="Gene3D" id="1.10.1330.10">
    <property type="entry name" value="Dockerin domain"/>
    <property type="match status" value="1"/>
</dbReference>
<organism evidence="2 3">
    <name type="scientific">Ruminococcus flavefaciens</name>
    <dbReference type="NCBI Taxonomy" id="1265"/>
    <lineage>
        <taxon>Bacteria</taxon>
        <taxon>Bacillati</taxon>
        <taxon>Bacillota</taxon>
        <taxon>Clostridia</taxon>
        <taxon>Eubacteriales</taxon>
        <taxon>Oscillospiraceae</taxon>
        <taxon>Ruminococcus</taxon>
    </lineage>
</organism>
<dbReference type="SUPFAM" id="SSF53850">
    <property type="entry name" value="Periplasmic binding protein-like II"/>
    <property type="match status" value="1"/>
</dbReference>
<keyword evidence="1" id="KW-0472">Membrane</keyword>
<evidence type="ECO:0000313" key="2">
    <source>
        <dbReference type="EMBL" id="SFW46170.1"/>
    </source>
</evidence>
<dbReference type="RefSeq" id="WP_081367883.1">
    <property type="nucleotide sequence ID" value="NZ_FPIP01000008.1"/>
</dbReference>
<dbReference type="InterPro" id="IPR036439">
    <property type="entry name" value="Dockerin_dom_sf"/>
</dbReference>
<keyword evidence="1" id="KW-1133">Transmembrane helix</keyword>
<dbReference type="EMBL" id="FPIP01000008">
    <property type="protein sequence ID" value="SFW46170.1"/>
    <property type="molecule type" value="Genomic_DNA"/>
</dbReference>
<gene>
    <name evidence="2" type="ORF">SAMN02910280_2727</name>
</gene>
<dbReference type="Gene3D" id="3.40.190.10">
    <property type="entry name" value="Periplasmic binding protein-like II"/>
    <property type="match status" value="1"/>
</dbReference>
<proteinExistence type="predicted"/>
<reference evidence="2 3" key="1">
    <citation type="submission" date="2016-11" db="EMBL/GenBank/DDBJ databases">
        <authorList>
            <person name="Jaros S."/>
            <person name="Januszkiewicz K."/>
            <person name="Wedrychowicz H."/>
        </authorList>
    </citation>
    <scope>NUCLEOTIDE SEQUENCE [LARGE SCALE GENOMIC DNA]</scope>
    <source>
        <strain evidence="2 3">YL228</strain>
    </source>
</reference>
<dbReference type="Proteomes" id="UP000183461">
    <property type="component" value="Unassembled WGS sequence"/>
</dbReference>
<name>A0A1K1PEC7_RUMFL</name>
<dbReference type="AlphaFoldDB" id="A0A1K1PEC7"/>
<dbReference type="GO" id="GO:0000272">
    <property type="term" value="P:polysaccharide catabolic process"/>
    <property type="evidence" value="ECO:0007669"/>
    <property type="project" value="InterPro"/>
</dbReference>
<feature type="transmembrane region" description="Helical" evidence="1">
    <location>
        <begin position="7"/>
        <end position="27"/>
    </location>
</feature>